<comment type="similarity">
    <text evidence="2">Belongs to the Nudix hydrolase family. NudF subfamily.</text>
</comment>
<gene>
    <name evidence="14" type="primary">nudF</name>
    <name evidence="14" type="ORF">GCM10023151_06750</name>
</gene>
<evidence type="ECO:0000259" key="13">
    <source>
        <dbReference type="PROSITE" id="PS51462"/>
    </source>
</evidence>
<dbReference type="Pfam" id="PF00293">
    <property type="entry name" value="NUDIX"/>
    <property type="match status" value="1"/>
</dbReference>
<dbReference type="CDD" id="cd24155">
    <property type="entry name" value="NUDIX_ADPRase"/>
    <property type="match status" value="1"/>
</dbReference>
<dbReference type="InterPro" id="IPR015797">
    <property type="entry name" value="NUDIX_hydrolase-like_dom_sf"/>
</dbReference>
<evidence type="ECO:0000256" key="6">
    <source>
        <dbReference type="ARBA" id="ARBA00022801"/>
    </source>
</evidence>
<reference evidence="15" key="1">
    <citation type="journal article" date="2019" name="Int. J. Syst. Evol. Microbiol.">
        <title>The Global Catalogue of Microorganisms (GCM) 10K type strain sequencing project: providing services to taxonomists for standard genome sequencing and annotation.</title>
        <authorList>
            <consortium name="The Broad Institute Genomics Platform"/>
            <consortium name="The Broad Institute Genome Sequencing Center for Infectious Disease"/>
            <person name="Wu L."/>
            <person name="Ma J."/>
        </authorList>
    </citation>
    <scope>NUCLEOTIDE SEQUENCE [LARGE SCALE GENOMIC DNA]</scope>
    <source>
        <strain evidence="15">JCM 17728</strain>
    </source>
</reference>
<comment type="caution">
    <text evidence="14">The sequence shown here is derived from an EMBL/GenBank/DDBJ whole genome shotgun (WGS) entry which is preliminary data.</text>
</comment>
<proteinExistence type="inferred from homology"/>
<dbReference type="InterPro" id="IPR004385">
    <property type="entry name" value="NDP_pyrophosphatase"/>
</dbReference>
<evidence type="ECO:0000256" key="4">
    <source>
        <dbReference type="ARBA" id="ARBA00013297"/>
    </source>
</evidence>
<protein>
    <recommendedName>
        <fullName evidence="4">ADP-ribose pyrophosphatase</fullName>
        <ecNumber evidence="3">3.6.1.13</ecNumber>
    </recommendedName>
    <alternativeName>
        <fullName evidence="9">ADP-ribose diphosphatase</fullName>
    </alternativeName>
    <alternativeName>
        <fullName evidence="11">ADP-ribose phosphohydrolase</fullName>
    </alternativeName>
    <alternativeName>
        <fullName evidence="10">Adenosine diphosphoribose pyrophosphatase</fullName>
    </alternativeName>
</protein>
<dbReference type="EMBL" id="BAABFV010000001">
    <property type="protein sequence ID" value="GAA4357597.1"/>
    <property type="molecule type" value="Genomic_DNA"/>
</dbReference>
<keyword evidence="15" id="KW-1185">Reference proteome</keyword>
<dbReference type="EC" id="3.6.1.13" evidence="3"/>
<feature type="domain" description="Nudix hydrolase" evidence="13">
    <location>
        <begin position="48"/>
        <end position="186"/>
    </location>
</feature>
<keyword evidence="7" id="KW-0460">Magnesium</keyword>
<dbReference type="PROSITE" id="PS00893">
    <property type="entry name" value="NUDIX_BOX"/>
    <property type="match status" value="1"/>
</dbReference>
<dbReference type="PROSITE" id="PS51462">
    <property type="entry name" value="NUDIX"/>
    <property type="match status" value="1"/>
</dbReference>
<evidence type="ECO:0000256" key="9">
    <source>
        <dbReference type="ARBA" id="ARBA00030162"/>
    </source>
</evidence>
<comment type="function">
    <text evidence="8">Acts on ADP-mannose and ADP-glucose as well as ADP-ribose. Prevents glycogen biosynthesis. The reaction catalyzed by this enzyme is a limiting step of the gluconeogenic process.</text>
</comment>
<evidence type="ECO:0000256" key="7">
    <source>
        <dbReference type="ARBA" id="ARBA00022842"/>
    </source>
</evidence>
<evidence type="ECO:0000256" key="12">
    <source>
        <dbReference type="ARBA" id="ARBA00049546"/>
    </source>
</evidence>
<dbReference type="PANTHER" id="PTHR11839">
    <property type="entry name" value="UDP/ADP-SUGAR PYROPHOSPHATASE"/>
    <property type="match status" value="1"/>
</dbReference>
<name>A0ABP8IFT3_9GAMM</name>
<sequence>MPQFTQDDVKFLGEELLYDGFFSMKKYRYQHRRYQGDWSPVVEREIFERGNAVGVLLYDKTKELFVMVEQCRPGAMPGESSPWLLEVVAGMVESGEKPEEVALREAQEEAGSEITKLIPMNGYWVSPGGTTEYVDLFLGLVDSDEVAQYAGLDTEHEDIKVLVMDREELLKALQQGRINNAMAIIAVQWFLIHENSIEY</sequence>
<organism evidence="14 15">
    <name type="scientific">Kangiella marina</name>
    <dbReference type="NCBI Taxonomy" id="1079178"/>
    <lineage>
        <taxon>Bacteria</taxon>
        <taxon>Pseudomonadati</taxon>
        <taxon>Pseudomonadota</taxon>
        <taxon>Gammaproteobacteria</taxon>
        <taxon>Kangiellales</taxon>
        <taxon>Kangiellaceae</taxon>
        <taxon>Kangiella</taxon>
    </lineage>
</organism>
<dbReference type="Proteomes" id="UP001501011">
    <property type="component" value="Unassembled WGS sequence"/>
</dbReference>
<dbReference type="InterPro" id="IPR000086">
    <property type="entry name" value="NUDIX_hydrolase_dom"/>
</dbReference>
<evidence type="ECO:0000256" key="5">
    <source>
        <dbReference type="ARBA" id="ARBA00022723"/>
    </source>
</evidence>
<dbReference type="Gene3D" id="3.90.79.10">
    <property type="entry name" value="Nucleoside Triphosphate Pyrophosphohydrolase"/>
    <property type="match status" value="1"/>
</dbReference>
<evidence type="ECO:0000256" key="8">
    <source>
        <dbReference type="ARBA" id="ARBA00025164"/>
    </source>
</evidence>
<evidence type="ECO:0000313" key="14">
    <source>
        <dbReference type="EMBL" id="GAA4357597.1"/>
    </source>
</evidence>
<dbReference type="RefSeq" id="WP_345291789.1">
    <property type="nucleotide sequence ID" value="NZ_BAABFV010000001.1"/>
</dbReference>
<evidence type="ECO:0000256" key="11">
    <source>
        <dbReference type="ARBA" id="ARBA00033056"/>
    </source>
</evidence>
<dbReference type="SUPFAM" id="SSF55811">
    <property type="entry name" value="Nudix"/>
    <property type="match status" value="1"/>
</dbReference>
<evidence type="ECO:0000313" key="15">
    <source>
        <dbReference type="Proteomes" id="UP001501011"/>
    </source>
</evidence>
<keyword evidence="5" id="KW-0479">Metal-binding</keyword>
<keyword evidence="6" id="KW-0378">Hydrolase</keyword>
<comment type="cofactor">
    <cofactor evidence="1">
        <name>Mg(2+)</name>
        <dbReference type="ChEBI" id="CHEBI:18420"/>
    </cofactor>
</comment>
<evidence type="ECO:0000256" key="2">
    <source>
        <dbReference type="ARBA" id="ARBA00007482"/>
    </source>
</evidence>
<dbReference type="PANTHER" id="PTHR11839:SF5">
    <property type="entry name" value="ADP-RIBOSE PYROPHOSPHATASE"/>
    <property type="match status" value="1"/>
</dbReference>
<dbReference type="NCBIfam" id="TIGR00052">
    <property type="entry name" value="nudix-type nucleoside diphosphatase, YffH/AdpP family"/>
    <property type="match status" value="1"/>
</dbReference>
<evidence type="ECO:0000256" key="10">
    <source>
        <dbReference type="ARBA" id="ARBA00030308"/>
    </source>
</evidence>
<comment type="catalytic activity">
    <reaction evidence="12">
        <text>ADP-D-ribose + H2O = D-ribose 5-phosphate + AMP + 2 H(+)</text>
        <dbReference type="Rhea" id="RHEA:10412"/>
        <dbReference type="ChEBI" id="CHEBI:15377"/>
        <dbReference type="ChEBI" id="CHEBI:15378"/>
        <dbReference type="ChEBI" id="CHEBI:57967"/>
        <dbReference type="ChEBI" id="CHEBI:78346"/>
        <dbReference type="ChEBI" id="CHEBI:456215"/>
        <dbReference type="EC" id="3.6.1.13"/>
    </reaction>
</comment>
<dbReference type="InterPro" id="IPR020084">
    <property type="entry name" value="NUDIX_hydrolase_CS"/>
</dbReference>
<evidence type="ECO:0000256" key="1">
    <source>
        <dbReference type="ARBA" id="ARBA00001946"/>
    </source>
</evidence>
<accession>A0ABP8IFT3</accession>
<evidence type="ECO:0000256" key="3">
    <source>
        <dbReference type="ARBA" id="ARBA00012453"/>
    </source>
</evidence>